<feature type="binding site" evidence="3">
    <location>
        <position position="18"/>
    </location>
    <ligand>
        <name>Zn(2+)</name>
        <dbReference type="ChEBI" id="CHEBI:29105"/>
    </ligand>
</feature>
<dbReference type="InterPro" id="IPR005584">
    <property type="entry name" value="DNA_gyrase_inhibitor_YacG"/>
</dbReference>
<name>A0ABQ3J242_9RHOB</name>
<evidence type="ECO:0000313" key="5">
    <source>
        <dbReference type="EMBL" id="GHE98902.1"/>
    </source>
</evidence>
<proteinExistence type="inferred from homology"/>
<protein>
    <recommendedName>
        <fullName evidence="3">DNA gyrase inhibitor YacG</fullName>
    </recommendedName>
</protein>
<sequence>MSCPICQKKTDPTYRPFCSRRCADVDLGRWLNGSYAVASSDPEDLEDAAEALARTPPSESHGPH</sequence>
<evidence type="ECO:0000256" key="4">
    <source>
        <dbReference type="SAM" id="MobiDB-lite"/>
    </source>
</evidence>
<evidence type="ECO:0000256" key="2">
    <source>
        <dbReference type="ARBA" id="ARBA00022833"/>
    </source>
</evidence>
<reference evidence="6" key="1">
    <citation type="journal article" date="2019" name="Int. J. Syst. Evol. Microbiol.">
        <title>The Global Catalogue of Microorganisms (GCM) 10K type strain sequencing project: providing services to taxonomists for standard genome sequencing and annotation.</title>
        <authorList>
            <consortium name="The Broad Institute Genomics Platform"/>
            <consortium name="The Broad Institute Genome Sequencing Center for Infectious Disease"/>
            <person name="Wu L."/>
            <person name="Ma J."/>
        </authorList>
    </citation>
    <scope>NUCLEOTIDE SEQUENCE [LARGE SCALE GENOMIC DNA]</scope>
    <source>
        <strain evidence="6">KCTC 42443</strain>
    </source>
</reference>
<organism evidence="5 6">
    <name type="scientific">Aliiroseovarius zhejiangensis</name>
    <dbReference type="NCBI Taxonomy" id="1632025"/>
    <lineage>
        <taxon>Bacteria</taxon>
        <taxon>Pseudomonadati</taxon>
        <taxon>Pseudomonadota</taxon>
        <taxon>Alphaproteobacteria</taxon>
        <taxon>Rhodobacterales</taxon>
        <taxon>Paracoccaceae</taxon>
        <taxon>Aliiroseovarius</taxon>
    </lineage>
</organism>
<evidence type="ECO:0000256" key="1">
    <source>
        <dbReference type="ARBA" id="ARBA00022723"/>
    </source>
</evidence>
<dbReference type="Pfam" id="PF03884">
    <property type="entry name" value="YacG"/>
    <property type="match status" value="1"/>
</dbReference>
<feature type="binding site" evidence="3">
    <location>
        <position position="22"/>
    </location>
    <ligand>
        <name>Zn(2+)</name>
        <dbReference type="ChEBI" id="CHEBI:29105"/>
    </ligand>
</feature>
<evidence type="ECO:0000256" key="3">
    <source>
        <dbReference type="HAMAP-Rule" id="MF_00649"/>
    </source>
</evidence>
<dbReference type="RefSeq" id="WP_191286325.1">
    <property type="nucleotide sequence ID" value="NZ_BNCH01000003.1"/>
</dbReference>
<keyword evidence="6" id="KW-1185">Reference proteome</keyword>
<dbReference type="EMBL" id="BNCH01000003">
    <property type="protein sequence ID" value="GHE98902.1"/>
    <property type="molecule type" value="Genomic_DNA"/>
</dbReference>
<comment type="caution">
    <text evidence="5">The sequence shown here is derived from an EMBL/GenBank/DDBJ whole genome shotgun (WGS) entry which is preliminary data.</text>
</comment>
<feature type="region of interest" description="Disordered" evidence="4">
    <location>
        <begin position="39"/>
        <end position="64"/>
    </location>
</feature>
<dbReference type="PANTHER" id="PTHR36150">
    <property type="entry name" value="DNA GYRASE INHIBITOR YACG"/>
    <property type="match status" value="1"/>
</dbReference>
<dbReference type="SUPFAM" id="SSF57716">
    <property type="entry name" value="Glucocorticoid receptor-like (DNA-binding domain)"/>
    <property type="match status" value="1"/>
</dbReference>
<dbReference type="HAMAP" id="MF_00649">
    <property type="entry name" value="DNA_gyrase_inhibitor_YacG"/>
    <property type="match status" value="1"/>
</dbReference>
<comment type="function">
    <text evidence="3">Inhibits all the catalytic activities of DNA gyrase by preventing its interaction with DNA. Acts by binding directly to the C-terminal domain of GyrB, which probably disrupts DNA binding by the gyrase.</text>
</comment>
<dbReference type="Gene3D" id="3.30.50.10">
    <property type="entry name" value="Erythroid Transcription Factor GATA-1, subunit A"/>
    <property type="match status" value="1"/>
</dbReference>
<comment type="cofactor">
    <cofactor evidence="3">
        <name>Zn(2+)</name>
        <dbReference type="ChEBI" id="CHEBI:29105"/>
    </cofactor>
    <text evidence="3">Binds 1 zinc ion.</text>
</comment>
<comment type="similarity">
    <text evidence="3">Belongs to the DNA gyrase inhibitor YacG family.</text>
</comment>
<feature type="binding site" evidence="3">
    <location>
        <position position="3"/>
    </location>
    <ligand>
        <name>Zn(2+)</name>
        <dbReference type="ChEBI" id="CHEBI:29105"/>
    </ligand>
</feature>
<keyword evidence="1 3" id="KW-0479">Metal-binding</keyword>
<feature type="binding site" evidence="3">
    <location>
        <position position="6"/>
    </location>
    <ligand>
        <name>Zn(2+)</name>
        <dbReference type="ChEBI" id="CHEBI:29105"/>
    </ligand>
</feature>
<dbReference type="Proteomes" id="UP000609802">
    <property type="component" value="Unassembled WGS sequence"/>
</dbReference>
<comment type="subunit">
    <text evidence="3">Interacts with GyrB.</text>
</comment>
<keyword evidence="2 3" id="KW-0862">Zinc</keyword>
<dbReference type="InterPro" id="IPR013088">
    <property type="entry name" value="Znf_NHR/GATA"/>
</dbReference>
<dbReference type="PANTHER" id="PTHR36150:SF1">
    <property type="entry name" value="DNA GYRASE INHIBITOR YACG"/>
    <property type="match status" value="1"/>
</dbReference>
<evidence type="ECO:0000313" key="6">
    <source>
        <dbReference type="Proteomes" id="UP000609802"/>
    </source>
</evidence>
<accession>A0ABQ3J242</accession>
<gene>
    <name evidence="3 5" type="primary">yacG</name>
    <name evidence="5" type="ORF">GCM10016455_19640</name>
</gene>